<proteinExistence type="predicted"/>
<organism evidence="1 2">
    <name type="scientific">Riccia fluitans</name>
    <dbReference type="NCBI Taxonomy" id="41844"/>
    <lineage>
        <taxon>Eukaryota</taxon>
        <taxon>Viridiplantae</taxon>
        <taxon>Streptophyta</taxon>
        <taxon>Embryophyta</taxon>
        <taxon>Marchantiophyta</taxon>
        <taxon>Marchantiopsida</taxon>
        <taxon>Marchantiidae</taxon>
        <taxon>Marchantiales</taxon>
        <taxon>Ricciaceae</taxon>
        <taxon>Riccia</taxon>
    </lineage>
</organism>
<protein>
    <submittedName>
        <fullName evidence="1">Uncharacterized protein</fullName>
    </submittedName>
</protein>
<dbReference type="AlphaFoldDB" id="A0ABD1XPN6"/>
<dbReference type="Proteomes" id="UP001605036">
    <property type="component" value="Unassembled WGS sequence"/>
</dbReference>
<reference evidence="1 2" key="1">
    <citation type="submission" date="2024-09" db="EMBL/GenBank/DDBJ databases">
        <title>Chromosome-scale assembly of Riccia fluitans.</title>
        <authorList>
            <person name="Paukszto L."/>
            <person name="Sawicki J."/>
            <person name="Karawczyk K."/>
            <person name="Piernik-Szablinska J."/>
            <person name="Szczecinska M."/>
            <person name="Mazdziarz M."/>
        </authorList>
    </citation>
    <scope>NUCLEOTIDE SEQUENCE [LARGE SCALE GENOMIC DNA]</scope>
    <source>
        <strain evidence="1">Rf_01</strain>
        <tissue evidence="1">Aerial parts of the thallus</tissue>
    </source>
</reference>
<accession>A0ABD1XPN6</accession>
<keyword evidence="2" id="KW-1185">Reference proteome</keyword>
<comment type="caution">
    <text evidence="1">The sequence shown here is derived from an EMBL/GenBank/DDBJ whole genome shotgun (WGS) entry which is preliminary data.</text>
</comment>
<dbReference type="EMBL" id="JBHFFA010000007">
    <property type="protein sequence ID" value="KAL2610890.1"/>
    <property type="molecule type" value="Genomic_DNA"/>
</dbReference>
<evidence type="ECO:0000313" key="2">
    <source>
        <dbReference type="Proteomes" id="UP001605036"/>
    </source>
</evidence>
<name>A0ABD1XPN6_9MARC</name>
<gene>
    <name evidence="1" type="ORF">R1flu_022582</name>
</gene>
<sequence length="206" mass="22289">MMYTANLLEGSWCKLKGSWCKSFSAPSELGLIHSIELQLVLLLWPFSSLDLLPHIRSVTMAAIPLGAPLNNREVNRLLPAGCDYISPLQIPTAAEIAQETDQIKAMTRVGEVLGFKAICQMYVVHGCRRTVLEGPSDSRKALNTSMAAAIVAAIPQNDPLNNLEMNRLLPVGCGHINSDQIPMAVDVADEGPSTASNPTHPKGIRH</sequence>
<evidence type="ECO:0000313" key="1">
    <source>
        <dbReference type="EMBL" id="KAL2610890.1"/>
    </source>
</evidence>